<evidence type="ECO:0000313" key="2">
    <source>
        <dbReference type="Proteomes" id="UP000565468"/>
    </source>
</evidence>
<protein>
    <submittedName>
        <fullName evidence="1">DUF370 domain-containing protein</fullName>
    </submittedName>
</protein>
<dbReference type="Pfam" id="PF04025">
    <property type="entry name" value="RemA-like"/>
    <property type="match status" value="1"/>
</dbReference>
<dbReference type="NCBIfam" id="NF046065">
    <property type="entry name" value="MtxRegRemB"/>
    <property type="match status" value="1"/>
</dbReference>
<gene>
    <name evidence="1" type="ORF">HII30_00030</name>
</gene>
<evidence type="ECO:0000313" key="1">
    <source>
        <dbReference type="EMBL" id="NMO94174.1"/>
    </source>
</evidence>
<accession>A0A848M3A0</accession>
<comment type="caution">
    <text evidence="1">The sequence shown here is derived from an EMBL/GenBank/DDBJ whole genome shotgun (WGS) entry which is preliminary data.</text>
</comment>
<dbReference type="InterPro" id="IPR007169">
    <property type="entry name" value="RemA-like"/>
</dbReference>
<organism evidence="1 2">
    <name type="scientific">Paenibacillus lemnae</name>
    <dbReference type="NCBI Taxonomy" id="1330551"/>
    <lineage>
        <taxon>Bacteria</taxon>
        <taxon>Bacillati</taxon>
        <taxon>Bacillota</taxon>
        <taxon>Bacilli</taxon>
        <taxon>Bacillales</taxon>
        <taxon>Paenibacillaceae</taxon>
        <taxon>Paenibacillus</taxon>
    </lineage>
</organism>
<keyword evidence="2" id="KW-1185">Reference proteome</keyword>
<dbReference type="EMBL" id="JABBPN010000001">
    <property type="protein sequence ID" value="NMO94174.1"/>
    <property type="molecule type" value="Genomic_DNA"/>
</dbReference>
<dbReference type="AlphaFoldDB" id="A0A848M3A0"/>
<proteinExistence type="predicted"/>
<reference evidence="1 2" key="1">
    <citation type="submission" date="2020-04" db="EMBL/GenBank/DDBJ databases">
        <title>Paenibacillus algicola sp. nov., a novel marine bacterium producing alginate lyase.</title>
        <authorList>
            <person name="Huang H."/>
        </authorList>
    </citation>
    <scope>NUCLEOTIDE SEQUENCE [LARGE SCALE GENOMIC DNA]</scope>
    <source>
        <strain evidence="1 2">L7-75</strain>
    </source>
</reference>
<name>A0A848M3A0_PAELE</name>
<dbReference type="Proteomes" id="UP000565468">
    <property type="component" value="Unassembled WGS sequence"/>
</dbReference>
<sequence length="83" mass="9214">MYIHLGGEKIIRSSELVGIFDISIEKSSKVSKQFITHARQSKVVEFIGEEDPKSIVVTKGIVYYSPISSATLKKRANLFIANA</sequence>
<dbReference type="RefSeq" id="WP_169503242.1">
    <property type="nucleotide sequence ID" value="NZ_JABBPN010000001.1"/>
</dbReference>